<dbReference type="PANTHER" id="PTHR46566">
    <property type="entry name" value="1-PHOSPHOFRUCTOKINASE-RELATED"/>
    <property type="match status" value="1"/>
</dbReference>
<name>A0AB73SZQ3_9FIRM</name>
<comment type="similarity">
    <text evidence="7">Belongs to the carbohydrate kinase PfkB family. LacC subfamily.</text>
</comment>
<dbReference type="GO" id="GO:0016052">
    <property type="term" value="P:carbohydrate catabolic process"/>
    <property type="evidence" value="ECO:0007669"/>
    <property type="project" value="UniProtKB-ARBA"/>
</dbReference>
<dbReference type="EC" id="2.7.1.144" evidence="7"/>
<dbReference type="GO" id="GO:0005988">
    <property type="term" value="P:lactose metabolic process"/>
    <property type="evidence" value="ECO:0007669"/>
    <property type="project" value="UniProtKB-KW"/>
</dbReference>
<dbReference type="PIRSF" id="PIRSF000535">
    <property type="entry name" value="1PFK/6PFK/LacC"/>
    <property type="match status" value="1"/>
</dbReference>
<evidence type="ECO:0000256" key="4">
    <source>
        <dbReference type="ARBA" id="ARBA00022777"/>
    </source>
</evidence>
<dbReference type="GO" id="GO:0008662">
    <property type="term" value="F:1-phosphofructokinase activity"/>
    <property type="evidence" value="ECO:0007669"/>
    <property type="project" value="UniProtKB-UniRule"/>
</dbReference>
<dbReference type="NCBIfam" id="TIGR03828">
    <property type="entry name" value="pfkB"/>
    <property type="match status" value="1"/>
</dbReference>
<evidence type="ECO:0000256" key="1">
    <source>
        <dbReference type="ARBA" id="ARBA00005380"/>
    </source>
</evidence>
<dbReference type="SUPFAM" id="SSF53613">
    <property type="entry name" value="Ribokinase-like"/>
    <property type="match status" value="1"/>
</dbReference>
<dbReference type="InterPro" id="IPR029056">
    <property type="entry name" value="Ribokinase-like"/>
</dbReference>
<comment type="caution">
    <text evidence="10">The sequence shown here is derived from an EMBL/GenBank/DDBJ whole genome shotgun (WGS) entry which is preliminary data.</text>
</comment>
<comment type="similarity">
    <text evidence="1">Belongs to the carbohydrate kinase pfkB family.</text>
</comment>
<evidence type="ECO:0000256" key="6">
    <source>
        <dbReference type="ARBA" id="ARBA00047745"/>
    </source>
</evidence>
<dbReference type="FunFam" id="3.40.1190.20:FF:000001">
    <property type="entry name" value="Phosphofructokinase"/>
    <property type="match status" value="1"/>
</dbReference>
<dbReference type="GO" id="GO:0044281">
    <property type="term" value="P:small molecule metabolic process"/>
    <property type="evidence" value="ECO:0007669"/>
    <property type="project" value="UniProtKB-ARBA"/>
</dbReference>
<keyword evidence="11" id="KW-1185">Reference proteome</keyword>
<keyword evidence="5 7" id="KW-0067">ATP-binding</keyword>
<reference evidence="10 11" key="1">
    <citation type="submission" date="2018-05" db="EMBL/GenBank/DDBJ databases">
        <authorList>
            <person name="Goeker M."/>
            <person name="Huntemann M."/>
            <person name="Clum A."/>
            <person name="Pillay M."/>
            <person name="Palaniappan K."/>
            <person name="Varghese N."/>
            <person name="Mikhailova N."/>
            <person name="Stamatis D."/>
            <person name="Reddy T."/>
            <person name="Daum C."/>
            <person name="Shapiro N."/>
            <person name="Ivanova N."/>
            <person name="Kyrpides N."/>
            <person name="Woyke T."/>
        </authorList>
    </citation>
    <scope>NUCLEOTIDE SEQUENCE [LARGE SCALE GENOMIC DNA]</scope>
    <source>
        <strain evidence="10 11">DSM 26524</strain>
    </source>
</reference>
<evidence type="ECO:0000256" key="3">
    <source>
        <dbReference type="ARBA" id="ARBA00022741"/>
    </source>
</evidence>
<dbReference type="Pfam" id="PF00294">
    <property type="entry name" value="PfkB"/>
    <property type="match status" value="1"/>
</dbReference>
<dbReference type="InterPro" id="IPR002173">
    <property type="entry name" value="Carboh/pur_kinase_PfkB_CS"/>
</dbReference>
<dbReference type="InterPro" id="IPR022463">
    <property type="entry name" value="1-PFruKinase"/>
</dbReference>
<sequence length="310" mass="32954">MIITVTMNPAADKTVEIESLKRGGLNRIRKAEWDAGGKGINVSKTISELGMETTATGFLGGNTGREIEKYLREKGIRSDFVAVDGETRTNTKVFEDNGMVTELNEPGPYITAAQEEELLKKLEGYAGEGVLFVLSGSLPMGINTDIYARIIEMVHKKGAEVLLDADGEAFRKAVQYRPEIIKPNKEELAQYAGVPEFSSAIETAKAAEALTDAGVGMAVVSMGAEGAVFLEKGNRIFCPAIPVKACSTVGAGDAMAGALAYAWENGMGMEDKIRLCMAVSAGAVTTQGTKPPSKELAEALKSRAVFTFLG</sequence>
<evidence type="ECO:0000256" key="7">
    <source>
        <dbReference type="PIRNR" id="PIRNR000535"/>
    </source>
</evidence>
<dbReference type="NCBIfam" id="TIGR03168">
    <property type="entry name" value="1-PFK"/>
    <property type="match status" value="1"/>
</dbReference>
<dbReference type="EMBL" id="QGGY01000015">
    <property type="protein sequence ID" value="PWJ72985.1"/>
    <property type="molecule type" value="Genomic_DNA"/>
</dbReference>
<feature type="domain" description="Carbohydrate kinase PfkB" evidence="9">
    <location>
        <begin position="16"/>
        <end position="293"/>
    </location>
</feature>
<evidence type="ECO:0000313" key="10">
    <source>
        <dbReference type="EMBL" id="PWJ72985.1"/>
    </source>
</evidence>
<protein>
    <recommendedName>
        <fullName evidence="7">Tagatose-6-phosphate kinase</fullName>
        <ecNumber evidence="7">2.7.1.144</ecNumber>
    </recommendedName>
</protein>
<evidence type="ECO:0000256" key="2">
    <source>
        <dbReference type="ARBA" id="ARBA00022679"/>
    </source>
</evidence>
<gene>
    <name evidence="10" type="ORF">C7383_115141</name>
</gene>
<keyword evidence="2 7" id="KW-0808">Transferase</keyword>
<keyword evidence="3 7" id="KW-0547">Nucleotide-binding</keyword>
<comment type="function">
    <text evidence="8">Catalyzes the ATP-dependent phosphorylation of fructose-l-phosphate to fructose-l,6-bisphosphate.</text>
</comment>
<dbReference type="CDD" id="cd01164">
    <property type="entry name" value="FruK_PfkB_like"/>
    <property type="match status" value="1"/>
</dbReference>
<dbReference type="InterPro" id="IPR011611">
    <property type="entry name" value="PfkB_dom"/>
</dbReference>
<dbReference type="InterPro" id="IPR017583">
    <property type="entry name" value="Tagatose/fructose_Pkinase"/>
</dbReference>
<evidence type="ECO:0000313" key="11">
    <source>
        <dbReference type="Proteomes" id="UP000245412"/>
    </source>
</evidence>
<accession>A0AB73SZQ3</accession>
<dbReference type="Proteomes" id="UP000245412">
    <property type="component" value="Unassembled WGS sequence"/>
</dbReference>
<evidence type="ECO:0000256" key="8">
    <source>
        <dbReference type="RuleBase" id="RU369061"/>
    </source>
</evidence>
<comment type="catalytic activity">
    <reaction evidence="7">
        <text>D-tagatofuranose 6-phosphate + ATP = D-tagatofuranose 1,6-bisphosphate + ADP + H(+)</text>
        <dbReference type="Rhea" id="RHEA:12420"/>
        <dbReference type="ChEBI" id="CHEBI:15378"/>
        <dbReference type="ChEBI" id="CHEBI:30616"/>
        <dbReference type="ChEBI" id="CHEBI:58694"/>
        <dbReference type="ChEBI" id="CHEBI:58695"/>
        <dbReference type="ChEBI" id="CHEBI:456216"/>
        <dbReference type="EC" id="2.7.1.144"/>
    </reaction>
</comment>
<dbReference type="RefSeq" id="WP_109748145.1">
    <property type="nucleotide sequence ID" value="NZ_JANKBI010000015.1"/>
</dbReference>
<dbReference type="AlphaFoldDB" id="A0AB73SZQ3"/>
<evidence type="ECO:0000256" key="5">
    <source>
        <dbReference type="ARBA" id="ARBA00022840"/>
    </source>
</evidence>
<dbReference type="PROSITE" id="PS00583">
    <property type="entry name" value="PFKB_KINASES_1"/>
    <property type="match status" value="1"/>
</dbReference>
<dbReference type="Gene3D" id="3.40.1190.20">
    <property type="match status" value="1"/>
</dbReference>
<organism evidence="10 11">
    <name type="scientific">Murimonas intestini</name>
    <dbReference type="NCBI Taxonomy" id="1337051"/>
    <lineage>
        <taxon>Bacteria</taxon>
        <taxon>Bacillati</taxon>
        <taxon>Bacillota</taxon>
        <taxon>Clostridia</taxon>
        <taxon>Lachnospirales</taxon>
        <taxon>Lachnospiraceae</taxon>
        <taxon>Murimonas</taxon>
    </lineage>
</organism>
<keyword evidence="4 8" id="KW-0418">Kinase</keyword>
<dbReference type="GO" id="GO:0005524">
    <property type="term" value="F:ATP binding"/>
    <property type="evidence" value="ECO:0007669"/>
    <property type="project" value="UniProtKB-UniRule"/>
</dbReference>
<dbReference type="PROSITE" id="PS00584">
    <property type="entry name" value="PFKB_KINASES_2"/>
    <property type="match status" value="1"/>
</dbReference>
<comment type="pathway">
    <text evidence="7">Carbohydrate metabolism; D-tagatose 6-phosphate degradation; D-glyceraldehyde 3-phosphate and glycerone phosphate from D-tagatose 6-phosphate: step 1/2.</text>
</comment>
<dbReference type="PANTHER" id="PTHR46566:SF2">
    <property type="entry name" value="ATP-DEPENDENT 6-PHOSPHOFRUCTOKINASE ISOZYME 2"/>
    <property type="match status" value="1"/>
</dbReference>
<evidence type="ECO:0000259" key="9">
    <source>
        <dbReference type="Pfam" id="PF00294"/>
    </source>
</evidence>
<comment type="catalytic activity">
    <reaction evidence="6 8">
        <text>beta-D-fructose 1-phosphate + ATP = beta-D-fructose 1,6-bisphosphate + ADP + H(+)</text>
        <dbReference type="Rhea" id="RHEA:14213"/>
        <dbReference type="ChEBI" id="CHEBI:15378"/>
        <dbReference type="ChEBI" id="CHEBI:30616"/>
        <dbReference type="ChEBI" id="CHEBI:32966"/>
        <dbReference type="ChEBI" id="CHEBI:138881"/>
        <dbReference type="ChEBI" id="CHEBI:456216"/>
        <dbReference type="EC" id="2.7.1.56"/>
    </reaction>
</comment>
<proteinExistence type="inferred from homology"/>
<dbReference type="GO" id="GO:0009024">
    <property type="term" value="F:tagatose-6-phosphate kinase activity"/>
    <property type="evidence" value="ECO:0007669"/>
    <property type="project" value="UniProtKB-EC"/>
</dbReference>
<keyword evidence="7" id="KW-0423">Lactose metabolism</keyword>
<dbReference type="GO" id="GO:0005829">
    <property type="term" value="C:cytosol"/>
    <property type="evidence" value="ECO:0007669"/>
    <property type="project" value="TreeGrafter"/>
</dbReference>